<dbReference type="Pfam" id="PF13419">
    <property type="entry name" value="HAD_2"/>
    <property type="match status" value="1"/>
</dbReference>
<dbReference type="NCBIfam" id="TIGR01549">
    <property type="entry name" value="HAD-SF-IA-v1"/>
    <property type="match status" value="1"/>
</dbReference>
<dbReference type="GO" id="GO:0016787">
    <property type="term" value="F:hydrolase activity"/>
    <property type="evidence" value="ECO:0007669"/>
    <property type="project" value="UniProtKB-KW"/>
</dbReference>
<dbReference type="RefSeq" id="WP_187948804.1">
    <property type="nucleotide sequence ID" value="NZ_WNJQ01000004.1"/>
</dbReference>
<dbReference type="InterPro" id="IPR006439">
    <property type="entry name" value="HAD-SF_hydro_IA"/>
</dbReference>
<reference evidence="1 2" key="1">
    <citation type="journal article" date="2020" name="Microorganisms">
        <title>New Insight into Antimicrobial Compounds from Food and Marine-Sourced Carnobacterium Species through Phenotype and Genome Analyses.</title>
        <authorList>
            <person name="Begrem S."/>
            <person name="Ivaniuk F."/>
            <person name="Gigout-Chevalier F."/>
            <person name="Kolypczuk L."/>
            <person name="Bonnetot S."/>
            <person name="Leroi F."/>
            <person name="Grovel O."/>
            <person name="Delbarre-Ladrat C."/>
            <person name="Passerini D."/>
        </authorList>
    </citation>
    <scope>NUCLEOTIDE SEQUENCE [LARGE SCALE GENOMIC DNA]</scope>
    <source>
        <strain evidence="1 2">MIP2551</strain>
    </source>
</reference>
<sequence>MFKHVIWDFDGTLFDTYPVMAKIFKDLLEKESIEEPIDEIVKKMQVSMAFTLNYYKKKYNISSDFINEYQIQRKIKELTLAKPFAEIEDICNYIHSTNRKNYLYTHRGESSVTLLKSHGLYGYFSDFITLEHGFERKPIPDALNYLIDKHSIHRDEAIMIGDRELDQLAAKNAGISACYFNENSEENDNSDYIIDDFKQLYAIL</sequence>
<dbReference type="InterPro" id="IPR023198">
    <property type="entry name" value="PGP-like_dom2"/>
</dbReference>
<dbReference type="PANTHER" id="PTHR43434">
    <property type="entry name" value="PHOSPHOGLYCOLATE PHOSPHATASE"/>
    <property type="match status" value="1"/>
</dbReference>
<gene>
    <name evidence="1" type="ORF">GLO26_06685</name>
</gene>
<evidence type="ECO:0000313" key="2">
    <source>
        <dbReference type="Proteomes" id="UP000638836"/>
    </source>
</evidence>
<comment type="caution">
    <text evidence="1">The sequence shown here is derived from an EMBL/GenBank/DDBJ whole genome shotgun (WGS) entry which is preliminary data.</text>
</comment>
<dbReference type="SFLD" id="SFLDS00003">
    <property type="entry name" value="Haloacid_Dehalogenase"/>
    <property type="match status" value="1"/>
</dbReference>
<dbReference type="SFLD" id="SFLDG01129">
    <property type="entry name" value="C1.5:_HAD__Beta-PGM__Phosphata"/>
    <property type="match status" value="1"/>
</dbReference>
<dbReference type="Gene3D" id="1.10.150.240">
    <property type="entry name" value="Putative phosphatase, domain 2"/>
    <property type="match status" value="1"/>
</dbReference>
<protein>
    <submittedName>
        <fullName evidence="1">HAD-IA family hydrolase</fullName>
    </submittedName>
</protein>
<evidence type="ECO:0000313" key="1">
    <source>
        <dbReference type="EMBL" id="MBC9825512.1"/>
    </source>
</evidence>
<accession>A0ABR7TC30</accession>
<dbReference type="Proteomes" id="UP000638836">
    <property type="component" value="Unassembled WGS sequence"/>
</dbReference>
<dbReference type="Gene3D" id="3.40.50.1000">
    <property type="entry name" value="HAD superfamily/HAD-like"/>
    <property type="match status" value="1"/>
</dbReference>
<dbReference type="InterPro" id="IPR041492">
    <property type="entry name" value="HAD_2"/>
</dbReference>
<keyword evidence="2" id="KW-1185">Reference proteome</keyword>
<keyword evidence="1" id="KW-0378">Hydrolase</keyword>
<dbReference type="PANTHER" id="PTHR43434:SF25">
    <property type="entry name" value="PHOSPHOGLYCOLATE PHOSPHATASE"/>
    <property type="match status" value="1"/>
</dbReference>
<dbReference type="EMBL" id="WNJQ01000004">
    <property type="protein sequence ID" value="MBC9825512.1"/>
    <property type="molecule type" value="Genomic_DNA"/>
</dbReference>
<name>A0ABR7TC30_9LACT</name>
<dbReference type="InterPro" id="IPR036412">
    <property type="entry name" value="HAD-like_sf"/>
</dbReference>
<dbReference type="InterPro" id="IPR023214">
    <property type="entry name" value="HAD_sf"/>
</dbReference>
<dbReference type="InterPro" id="IPR050155">
    <property type="entry name" value="HAD-like_hydrolase_sf"/>
</dbReference>
<dbReference type="SUPFAM" id="SSF56784">
    <property type="entry name" value="HAD-like"/>
    <property type="match status" value="1"/>
</dbReference>
<proteinExistence type="predicted"/>
<organism evidence="1 2">
    <name type="scientific">Carnobacterium inhibens</name>
    <dbReference type="NCBI Taxonomy" id="147709"/>
    <lineage>
        <taxon>Bacteria</taxon>
        <taxon>Bacillati</taxon>
        <taxon>Bacillota</taxon>
        <taxon>Bacilli</taxon>
        <taxon>Lactobacillales</taxon>
        <taxon>Carnobacteriaceae</taxon>
        <taxon>Carnobacterium</taxon>
    </lineage>
</organism>